<dbReference type="AlphaFoldDB" id="A0A5J4V4E1"/>
<protein>
    <submittedName>
        <fullName evidence="1">Uncharacterized protein</fullName>
    </submittedName>
</protein>
<evidence type="ECO:0000313" key="2">
    <source>
        <dbReference type="Proteomes" id="UP000324800"/>
    </source>
</evidence>
<gene>
    <name evidence="1" type="ORF">EZS28_027190</name>
</gene>
<organism evidence="1 2">
    <name type="scientific">Streblomastix strix</name>
    <dbReference type="NCBI Taxonomy" id="222440"/>
    <lineage>
        <taxon>Eukaryota</taxon>
        <taxon>Metamonada</taxon>
        <taxon>Preaxostyla</taxon>
        <taxon>Oxymonadida</taxon>
        <taxon>Streblomastigidae</taxon>
        <taxon>Streblomastix</taxon>
    </lineage>
</organism>
<sequence length="44" mass="4943">MLFVVQAAEFVPSQSLLTLQRHGELDVEQEELAAKLSITTTNRK</sequence>
<comment type="caution">
    <text evidence="1">The sequence shown here is derived from an EMBL/GenBank/DDBJ whole genome shotgun (WGS) entry which is preliminary data.</text>
</comment>
<reference evidence="1 2" key="1">
    <citation type="submission" date="2019-03" db="EMBL/GenBank/DDBJ databases">
        <title>Single cell metagenomics reveals metabolic interactions within the superorganism composed of flagellate Streblomastix strix and complex community of Bacteroidetes bacteria on its surface.</title>
        <authorList>
            <person name="Treitli S.C."/>
            <person name="Kolisko M."/>
            <person name="Husnik F."/>
            <person name="Keeling P."/>
            <person name="Hampl V."/>
        </authorList>
    </citation>
    <scope>NUCLEOTIDE SEQUENCE [LARGE SCALE GENOMIC DNA]</scope>
    <source>
        <strain evidence="1">ST1C</strain>
    </source>
</reference>
<feature type="non-terminal residue" evidence="1">
    <location>
        <position position="44"/>
    </location>
</feature>
<dbReference type="Proteomes" id="UP000324800">
    <property type="component" value="Unassembled WGS sequence"/>
</dbReference>
<evidence type="ECO:0000313" key="1">
    <source>
        <dbReference type="EMBL" id="KAA6377282.1"/>
    </source>
</evidence>
<accession>A0A5J4V4E1</accession>
<proteinExistence type="predicted"/>
<name>A0A5J4V4E1_9EUKA</name>
<dbReference type="EMBL" id="SNRW01009932">
    <property type="protein sequence ID" value="KAA6377282.1"/>
    <property type="molecule type" value="Genomic_DNA"/>
</dbReference>